<sequence>MKKDIERDIPEVKNVYVVASFEYNKIFKVEEWTIYLLNDNSEAIETVLIVSKGESRTKKTSVLRKKLEVLPGKSFAKLEFLHEDVLEVENIFQVTYFIDGKLMHKDFKFPKHSLKSKEIKDLPLLSSKGIIAD</sequence>
<proteinExistence type="predicted"/>
<gene>
    <name evidence="1" type="ORF">GCM10009433_06640</name>
</gene>
<name>A0ABN1K3L8_9FLAO</name>
<reference evidence="1 2" key="1">
    <citation type="journal article" date="2019" name="Int. J. Syst. Evol. Microbiol.">
        <title>The Global Catalogue of Microorganisms (GCM) 10K type strain sequencing project: providing services to taxonomists for standard genome sequencing and annotation.</title>
        <authorList>
            <consortium name="The Broad Institute Genomics Platform"/>
            <consortium name="The Broad Institute Genome Sequencing Center for Infectious Disease"/>
            <person name="Wu L."/>
            <person name="Ma J."/>
        </authorList>
    </citation>
    <scope>NUCLEOTIDE SEQUENCE [LARGE SCALE GENOMIC DNA]</scope>
    <source>
        <strain evidence="1 2">JCM 16231</strain>
    </source>
</reference>
<dbReference type="EMBL" id="BAAAGG010000005">
    <property type="protein sequence ID" value="GAA0753853.1"/>
    <property type="molecule type" value="Genomic_DNA"/>
</dbReference>
<evidence type="ECO:0000313" key="1">
    <source>
        <dbReference type="EMBL" id="GAA0753853.1"/>
    </source>
</evidence>
<keyword evidence="2" id="KW-1185">Reference proteome</keyword>
<evidence type="ECO:0008006" key="3">
    <source>
        <dbReference type="Google" id="ProtNLM"/>
    </source>
</evidence>
<organism evidence="1 2">
    <name type="scientific">Psychroflexus lacisalsi</name>
    <dbReference type="NCBI Taxonomy" id="503928"/>
    <lineage>
        <taxon>Bacteria</taxon>
        <taxon>Pseudomonadati</taxon>
        <taxon>Bacteroidota</taxon>
        <taxon>Flavobacteriia</taxon>
        <taxon>Flavobacteriales</taxon>
        <taxon>Flavobacteriaceae</taxon>
        <taxon>Psychroflexus</taxon>
    </lineage>
</organism>
<protein>
    <recommendedName>
        <fullName evidence="3">Phenylalanyl-tRNA synthetase subunit alpha</fullName>
    </recommendedName>
</protein>
<dbReference type="RefSeq" id="WP_224453220.1">
    <property type="nucleotide sequence ID" value="NZ_BAAAGG010000005.1"/>
</dbReference>
<comment type="caution">
    <text evidence="1">The sequence shown here is derived from an EMBL/GenBank/DDBJ whole genome shotgun (WGS) entry which is preliminary data.</text>
</comment>
<evidence type="ECO:0000313" key="2">
    <source>
        <dbReference type="Proteomes" id="UP001500185"/>
    </source>
</evidence>
<dbReference type="Proteomes" id="UP001500185">
    <property type="component" value="Unassembled WGS sequence"/>
</dbReference>
<accession>A0ABN1K3L8</accession>